<gene>
    <name evidence="1" type="ORF">DA73_0218545</name>
</gene>
<protein>
    <submittedName>
        <fullName evidence="1">Uncharacterized protein</fullName>
    </submittedName>
</protein>
<organism evidence="1">
    <name type="scientific">Tolypothrix bouteillei VB521301</name>
    <dbReference type="NCBI Taxonomy" id="1479485"/>
    <lineage>
        <taxon>Bacteria</taxon>
        <taxon>Bacillati</taxon>
        <taxon>Cyanobacteriota</taxon>
        <taxon>Cyanophyceae</taxon>
        <taxon>Nostocales</taxon>
        <taxon>Tolypothrichaceae</taxon>
        <taxon>Tolypothrix</taxon>
    </lineage>
</organism>
<dbReference type="RefSeq" id="WP_050045787.1">
    <property type="nucleotide sequence ID" value="NZ_JHEG04000001.1"/>
</dbReference>
<sequence length="75" mass="8680">MLKTVKIENFRGFQSFELATTHSNDCWISLADIAAREKVTEDRITIQRIEREKQTGIAFTEREIVIAAQRGIEVR</sequence>
<name>A0A0C1NCS0_9CYAN</name>
<proteinExistence type="predicted"/>
<dbReference type="EMBL" id="JHEG02000048">
    <property type="protein sequence ID" value="KIE10536.1"/>
    <property type="molecule type" value="Genomic_DNA"/>
</dbReference>
<evidence type="ECO:0000313" key="1">
    <source>
        <dbReference type="EMBL" id="KIE10536.1"/>
    </source>
</evidence>
<dbReference type="STRING" id="1479485.DA73_0218545"/>
<comment type="caution">
    <text evidence="1">The sequence shown here is derived from an EMBL/GenBank/DDBJ whole genome shotgun (WGS) entry which is preliminary data.</text>
</comment>
<accession>A0A0C1NCS0</accession>
<dbReference type="AlphaFoldDB" id="A0A0C1NCS0"/>
<reference evidence="1" key="1">
    <citation type="journal article" date="2015" name="Genome Announc.">
        <title>Draft Genome Sequence of Tolypothrix boutellei Strain VB521301.</title>
        <authorList>
            <person name="Chandrababunaidu M.M."/>
            <person name="Singh D."/>
            <person name="Sen D."/>
            <person name="Bhan S."/>
            <person name="Das S."/>
            <person name="Gupta A."/>
            <person name="Adhikary S.P."/>
            <person name="Tripathy S."/>
        </authorList>
    </citation>
    <scope>NUCLEOTIDE SEQUENCE</scope>
    <source>
        <strain evidence="1">VB521301</strain>
    </source>
</reference>